<dbReference type="Proteomes" id="UP000821853">
    <property type="component" value="Chromosome 4"/>
</dbReference>
<organism evidence="2 3">
    <name type="scientific">Haemaphysalis longicornis</name>
    <name type="common">Bush tick</name>
    <dbReference type="NCBI Taxonomy" id="44386"/>
    <lineage>
        <taxon>Eukaryota</taxon>
        <taxon>Metazoa</taxon>
        <taxon>Ecdysozoa</taxon>
        <taxon>Arthropoda</taxon>
        <taxon>Chelicerata</taxon>
        <taxon>Arachnida</taxon>
        <taxon>Acari</taxon>
        <taxon>Parasitiformes</taxon>
        <taxon>Ixodida</taxon>
        <taxon>Ixodoidea</taxon>
        <taxon>Ixodidae</taxon>
        <taxon>Haemaphysalinae</taxon>
        <taxon>Haemaphysalis</taxon>
    </lineage>
</organism>
<sequence>MRGHDLGWDDFVCANEDTDTSEPCTDEGIVNEVRGKSDAKESDADDDEASEPAPISSPNAMGYIEDLEQLVYTNGLGEEHAAALNKLETAVIHLHCINIQPSWTSLRKNKLCFDYRFFFY</sequence>
<feature type="compositionally biased region" description="Basic and acidic residues" evidence="1">
    <location>
        <begin position="33"/>
        <end position="42"/>
    </location>
</feature>
<feature type="region of interest" description="Disordered" evidence="1">
    <location>
        <begin position="15"/>
        <end position="59"/>
    </location>
</feature>
<name>A0A9J6GDW2_HAELO</name>
<protein>
    <submittedName>
        <fullName evidence="2">Uncharacterized protein</fullName>
    </submittedName>
</protein>
<dbReference type="VEuPathDB" id="VectorBase:HLOH_051996"/>
<dbReference type="EMBL" id="JABSTR010000006">
    <property type="protein sequence ID" value="KAH9373602.1"/>
    <property type="molecule type" value="Genomic_DNA"/>
</dbReference>
<proteinExistence type="predicted"/>
<dbReference type="AlphaFoldDB" id="A0A9J6GDW2"/>
<evidence type="ECO:0000256" key="1">
    <source>
        <dbReference type="SAM" id="MobiDB-lite"/>
    </source>
</evidence>
<accession>A0A9J6GDW2</accession>
<gene>
    <name evidence="2" type="ORF">HPB48_014801</name>
</gene>
<evidence type="ECO:0000313" key="2">
    <source>
        <dbReference type="EMBL" id="KAH9373602.1"/>
    </source>
</evidence>
<reference evidence="2 3" key="1">
    <citation type="journal article" date="2020" name="Cell">
        <title>Large-Scale Comparative Analyses of Tick Genomes Elucidate Their Genetic Diversity and Vector Capacities.</title>
        <authorList>
            <consortium name="Tick Genome and Microbiome Consortium (TIGMIC)"/>
            <person name="Jia N."/>
            <person name="Wang J."/>
            <person name="Shi W."/>
            <person name="Du L."/>
            <person name="Sun Y."/>
            <person name="Zhan W."/>
            <person name="Jiang J.F."/>
            <person name="Wang Q."/>
            <person name="Zhang B."/>
            <person name="Ji P."/>
            <person name="Bell-Sakyi L."/>
            <person name="Cui X.M."/>
            <person name="Yuan T.T."/>
            <person name="Jiang B.G."/>
            <person name="Yang W.F."/>
            <person name="Lam T.T."/>
            <person name="Chang Q.C."/>
            <person name="Ding S.J."/>
            <person name="Wang X.J."/>
            <person name="Zhu J.G."/>
            <person name="Ruan X.D."/>
            <person name="Zhao L."/>
            <person name="Wei J.T."/>
            <person name="Ye R.Z."/>
            <person name="Que T.C."/>
            <person name="Du C.H."/>
            <person name="Zhou Y.H."/>
            <person name="Cheng J.X."/>
            <person name="Dai P.F."/>
            <person name="Guo W.B."/>
            <person name="Han X.H."/>
            <person name="Huang E.J."/>
            <person name="Li L.F."/>
            <person name="Wei W."/>
            <person name="Gao Y.C."/>
            <person name="Liu J.Z."/>
            <person name="Shao H.Z."/>
            <person name="Wang X."/>
            <person name="Wang C.C."/>
            <person name="Yang T.C."/>
            <person name="Huo Q.B."/>
            <person name="Li W."/>
            <person name="Chen H.Y."/>
            <person name="Chen S.E."/>
            <person name="Zhou L.G."/>
            <person name="Ni X.B."/>
            <person name="Tian J.H."/>
            <person name="Sheng Y."/>
            <person name="Liu T."/>
            <person name="Pan Y.S."/>
            <person name="Xia L.Y."/>
            <person name="Li J."/>
            <person name="Zhao F."/>
            <person name="Cao W.C."/>
        </authorList>
    </citation>
    <scope>NUCLEOTIDE SEQUENCE [LARGE SCALE GENOMIC DNA]</scope>
    <source>
        <strain evidence="2">HaeL-2018</strain>
    </source>
</reference>
<evidence type="ECO:0000313" key="3">
    <source>
        <dbReference type="Proteomes" id="UP000821853"/>
    </source>
</evidence>
<comment type="caution">
    <text evidence="2">The sequence shown here is derived from an EMBL/GenBank/DDBJ whole genome shotgun (WGS) entry which is preliminary data.</text>
</comment>
<keyword evidence="3" id="KW-1185">Reference proteome</keyword>